<keyword evidence="10" id="KW-1185">Reference proteome</keyword>
<dbReference type="InterPro" id="IPR000515">
    <property type="entry name" value="MetI-like"/>
</dbReference>
<feature type="transmembrane region" description="Helical" evidence="7">
    <location>
        <begin position="230"/>
        <end position="251"/>
    </location>
</feature>
<evidence type="ECO:0000259" key="8">
    <source>
        <dbReference type="PROSITE" id="PS50928"/>
    </source>
</evidence>
<feature type="domain" description="ABC transmembrane type-1" evidence="8">
    <location>
        <begin position="68"/>
        <end position="252"/>
    </location>
</feature>
<dbReference type="Proteomes" id="UP000187412">
    <property type="component" value="Unassembled WGS sequence"/>
</dbReference>
<name>A0ABX3GTK3_PAEBO</name>
<evidence type="ECO:0000256" key="6">
    <source>
        <dbReference type="ARBA" id="ARBA00023136"/>
    </source>
</evidence>
<evidence type="ECO:0000256" key="5">
    <source>
        <dbReference type="ARBA" id="ARBA00022989"/>
    </source>
</evidence>
<comment type="caution">
    <text evidence="9">The sequence shown here is derived from an EMBL/GenBank/DDBJ whole genome shotgun (WGS) entry which is preliminary data.</text>
</comment>
<protein>
    <recommendedName>
        <fullName evidence="8">ABC transmembrane type-1 domain-containing protein</fullName>
    </recommendedName>
</protein>
<feature type="transmembrane region" description="Helical" evidence="7">
    <location>
        <begin position="190"/>
        <end position="210"/>
    </location>
</feature>
<keyword evidence="2 7" id="KW-0813">Transport</keyword>
<dbReference type="PROSITE" id="PS50928">
    <property type="entry name" value="ABC_TM1"/>
    <property type="match status" value="1"/>
</dbReference>
<dbReference type="Gene3D" id="1.10.3720.10">
    <property type="entry name" value="MetI-like"/>
    <property type="match status" value="1"/>
</dbReference>
<keyword evidence="3" id="KW-1003">Cell membrane</keyword>
<evidence type="ECO:0000256" key="4">
    <source>
        <dbReference type="ARBA" id="ARBA00022692"/>
    </source>
</evidence>
<feature type="transmembrane region" description="Helical" evidence="7">
    <location>
        <begin position="134"/>
        <end position="153"/>
    </location>
</feature>
<keyword evidence="6 7" id="KW-0472">Membrane</keyword>
<comment type="similarity">
    <text evidence="7">Belongs to the binding-protein-dependent transport system permease family.</text>
</comment>
<feature type="transmembrane region" description="Helical" evidence="7">
    <location>
        <begin position="77"/>
        <end position="99"/>
    </location>
</feature>
<dbReference type="CDD" id="cd06261">
    <property type="entry name" value="TM_PBP2"/>
    <property type="match status" value="1"/>
</dbReference>
<feature type="transmembrane region" description="Helical" evidence="7">
    <location>
        <begin position="12"/>
        <end position="31"/>
    </location>
</feature>
<evidence type="ECO:0000313" key="9">
    <source>
        <dbReference type="EMBL" id="OMD36952.1"/>
    </source>
</evidence>
<gene>
    <name evidence="9" type="ORF">BSK56_31740</name>
</gene>
<keyword evidence="5 7" id="KW-1133">Transmembrane helix</keyword>
<comment type="subcellular location">
    <subcellularLocation>
        <location evidence="1 7">Cell membrane</location>
        <topology evidence="1 7">Multi-pass membrane protein</topology>
    </subcellularLocation>
</comment>
<dbReference type="PANTHER" id="PTHR30151:SF20">
    <property type="entry name" value="ABC TRANSPORTER PERMEASE PROTEIN HI_0355-RELATED"/>
    <property type="match status" value="1"/>
</dbReference>
<evidence type="ECO:0000256" key="7">
    <source>
        <dbReference type="RuleBase" id="RU363032"/>
    </source>
</evidence>
<dbReference type="EMBL" id="MPTB01000074">
    <property type="protein sequence ID" value="OMD36952.1"/>
    <property type="molecule type" value="Genomic_DNA"/>
</dbReference>
<keyword evidence="4 7" id="KW-0812">Transmembrane</keyword>
<reference evidence="9 10" key="1">
    <citation type="submission" date="2016-10" db="EMBL/GenBank/DDBJ databases">
        <title>Paenibacillus species isolates.</title>
        <authorList>
            <person name="Beno S.M."/>
        </authorList>
    </citation>
    <scope>NUCLEOTIDE SEQUENCE [LARGE SCALE GENOMIC DNA]</scope>
    <source>
        <strain evidence="9 10">FSL H7-0744</strain>
    </source>
</reference>
<evidence type="ECO:0000313" key="10">
    <source>
        <dbReference type="Proteomes" id="UP000187412"/>
    </source>
</evidence>
<dbReference type="InterPro" id="IPR035906">
    <property type="entry name" value="MetI-like_sf"/>
</dbReference>
<organism evidence="9 10">
    <name type="scientific">Paenibacillus borealis</name>
    <dbReference type="NCBI Taxonomy" id="160799"/>
    <lineage>
        <taxon>Bacteria</taxon>
        <taxon>Bacillati</taxon>
        <taxon>Bacillota</taxon>
        <taxon>Bacilli</taxon>
        <taxon>Bacillales</taxon>
        <taxon>Paenibacillaceae</taxon>
        <taxon>Paenibacillus</taxon>
    </lineage>
</organism>
<dbReference type="SUPFAM" id="SSF161098">
    <property type="entry name" value="MetI-like"/>
    <property type="match status" value="1"/>
</dbReference>
<dbReference type="RefSeq" id="WP_076114372.1">
    <property type="nucleotide sequence ID" value="NZ_MPTB01000074.1"/>
</dbReference>
<feature type="transmembrane region" description="Helical" evidence="7">
    <location>
        <begin position="106"/>
        <end position="128"/>
    </location>
</feature>
<accession>A0ABX3GTK3</accession>
<sequence>MAKERKGRTGQKPLWIIIVQVAFVILLLGWMELAVSKGWVSRVFLASPTQIWNELVYTIQENTLWPHLILSLKEVTVGYSISVVAGIGLGVLFVSFPTLEKLIDPLVASVMAIPKTAIMPLLIVWFGIGFTSKVVLVILFCFFNILYNTVTGAKQTRNDHIKLARVFKASRAQTVFKVLLPSALPSIFNGLRITAATAITGVVFAEMAASKGGLGFMLNESQAVLNTPRLYLVIIIVTILSVLFVNIVNLVERITCRRWITSPHQSK</sequence>
<proteinExistence type="inferred from homology"/>
<evidence type="ECO:0000256" key="1">
    <source>
        <dbReference type="ARBA" id="ARBA00004651"/>
    </source>
</evidence>
<dbReference type="Pfam" id="PF00528">
    <property type="entry name" value="BPD_transp_1"/>
    <property type="match status" value="1"/>
</dbReference>
<evidence type="ECO:0000256" key="2">
    <source>
        <dbReference type="ARBA" id="ARBA00022448"/>
    </source>
</evidence>
<evidence type="ECO:0000256" key="3">
    <source>
        <dbReference type="ARBA" id="ARBA00022475"/>
    </source>
</evidence>
<dbReference type="PANTHER" id="PTHR30151">
    <property type="entry name" value="ALKANE SULFONATE ABC TRANSPORTER-RELATED, MEMBRANE SUBUNIT"/>
    <property type="match status" value="1"/>
</dbReference>